<dbReference type="CDD" id="cd02440">
    <property type="entry name" value="AdoMet_MTases"/>
    <property type="match status" value="1"/>
</dbReference>
<dbReference type="EMBL" id="JAGQHR010000286">
    <property type="protein sequence ID" value="MCA9728037.1"/>
    <property type="molecule type" value="Genomic_DNA"/>
</dbReference>
<dbReference type="PROSITE" id="PS51625">
    <property type="entry name" value="SAM_MT_TRMB"/>
    <property type="match status" value="1"/>
</dbReference>
<feature type="binding site" evidence="7">
    <location>
        <position position="113"/>
    </location>
    <ligand>
        <name>S-adenosyl-L-methionine</name>
        <dbReference type="ChEBI" id="CHEBI:59789"/>
    </ligand>
</feature>
<evidence type="ECO:0000256" key="6">
    <source>
        <dbReference type="ARBA" id="ARBA00022694"/>
    </source>
</evidence>
<dbReference type="InterPro" id="IPR029063">
    <property type="entry name" value="SAM-dependent_MTases_sf"/>
</dbReference>
<evidence type="ECO:0000313" key="8">
    <source>
        <dbReference type="EMBL" id="MCA9728037.1"/>
    </source>
</evidence>
<feature type="binding site" evidence="7">
    <location>
        <position position="63"/>
    </location>
    <ligand>
        <name>S-adenosyl-L-methionine</name>
        <dbReference type="ChEBI" id="CHEBI:59789"/>
    </ligand>
</feature>
<evidence type="ECO:0000256" key="5">
    <source>
        <dbReference type="ARBA" id="ARBA00022691"/>
    </source>
</evidence>
<keyword evidence="6 7" id="KW-0819">tRNA processing</keyword>
<feature type="binding site" evidence="7">
    <location>
        <position position="38"/>
    </location>
    <ligand>
        <name>S-adenosyl-L-methionine</name>
        <dbReference type="ChEBI" id="CHEBI:59789"/>
    </ligand>
</feature>
<keyword evidence="3 7" id="KW-0489">Methyltransferase</keyword>
<comment type="function">
    <text evidence="2 7">Catalyzes the formation of N(7)-methylguanine at position 46 (m7G46) in tRNA.</text>
</comment>
<dbReference type="GO" id="GO:0043527">
    <property type="term" value="C:tRNA methyltransferase complex"/>
    <property type="evidence" value="ECO:0007669"/>
    <property type="project" value="TreeGrafter"/>
</dbReference>
<keyword evidence="4 7" id="KW-0808">Transferase</keyword>
<dbReference type="PANTHER" id="PTHR23417:SF14">
    <property type="entry name" value="PENTACOTRIPEPTIDE-REPEAT REGION OF PRORP DOMAIN-CONTAINING PROTEIN"/>
    <property type="match status" value="1"/>
</dbReference>
<dbReference type="InterPro" id="IPR055361">
    <property type="entry name" value="tRNA_methyltr_TrmB_bact"/>
</dbReference>
<dbReference type="InterPro" id="IPR003358">
    <property type="entry name" value="tRNA_(Gua-N-7)_MeTrfase_Trmb"/>
</dbReference>
<dbReference type="Proteomes" id="UP000697710">
    <property type="component" value="Unassembled WGS sequence"/>
</dbReference>
<evidence type="ECO:0000256" key="1">
    <source>
        <dbReference type="ARBA" id="ARBA00000142"/>
    </source>
</evidence>
<feature type="binding site" evidence="7">
    <location>
        <position position="149"/>
    </location>
    <ligand>
        <name>substrate</name>
    </ligand>
</feature>
<proteinExistence type="inferred from homology"/>
<dbReference type="EC" id="2.1.1.33" evidence="7"/>
<evidence type="ECO:0000256" key="2">
    <source>
        <dbReference type="ARBA" id="ARBA00003015"/>
    </source>
</evidence>
<dbReference type="HAMAP" id="MF_01057">
    <property type="entry name" value="tRNA_methyltr_TrmB"/>
    <property type="match status" value="1"/>
</dbReference>
<feature type="binding site" evidence="7">
    <location>
        <position position="117"/>
    </location>
    <ligand>
        <name>substrate</name>
    </ligand>
</feature>
<comment type="similarity">
    <text evidence="7">Belongs to the class I-like SAM-binding methyltransferase superfamily. TrmB family.</text>
</comment>
<dbReference type="Gene3D" id="3.40.50.150">
    <property type="entry name" value="Vaccinia Virus protein VP39"/>
    <property type="match status" value="1"/>
</dbReference>
<comment type="catalytic activity">
    <reaction evidence="1 7">
        <text>guanosine(46) in tRNA + S-adenosyl-L-methionine = N(7)-methylguanosine(46) in tRNA + S-adenosyl-L-homocysteine</text>
        <dbReference type="Rhea" id="RHEA:42708"/>
        <dbReference type="Rhea" id="RHEA-COMP:10188"/>
        <dbReference type="Rhea" id="RHEA-COMP:10189"/>
        <dbReference type="ChEBI" id="CHEBI:57856"/>
        <dbReference type="ChEBI" id="CHEBI:59789"/>
        <dbReference type="ChEBI" id="CHEBI:74269"/>
        <dbReference type="ChEBI" id="CHEBI:74480"/>
        <dbReference type="EC" id="2.1.1.33"/>
    </reaction>
</comment>
<evidence type="ECO:0000256" key="3">
    <source>
        <dbReference type="ARBA" id="ARBA00022603"/>
    </source>
</evidence>
<reference evidence="8" key="2">
    <citation type="journal article" date="2021" name="Microbiome">
        <title>Successional dynamics and alternative stable states in a saline activated sludge microbial community over 9 years.</title>
        <authorList>
            <person name="Wang Y."/>
            <person name="Ye J."/>
            <person name="Ju F."/>
            <person name="Liu L."/>
            <person name="Boyd J.A."/>
            <person name="Deng Y."/>
            <person name="Parks D.H."/>
            <person name="Jiang X."/>
            <person name="Yin X."/>
            <person name="Woodcroft B.J."/>
            <person name="Tyson G.W."/>
            <person name="Hugenholtz P."/>
            <person name="Polz M.F."/>
            <person name="Zhang T."/>
        </authorList>
    </citation>
    <scope>NUCLEOTIDE SEQUENCE</scope>
    <source>
        <strain evidence="8">HKST-UBA01</strain>
    </source>
</reference>
<accession>A0A956RQ50</accession>
<organism evidence="8 9">
    <name type="scientific">Eiseniibacteriota bacterium</name>
    <dbReference type="NCBI Taxonomy" id="2212470"/>
    <lineage>
        <taxon>Bacteria</taxon>
        <taxon>Candidatus Eiseniibacteriota</taxon>
    </lineage>
</organism>
<comment type="caution">
    <text evidence="8">The sequence shown here is derived from an EMBL/GenBank/DDBJ whole genome shotgun (WGS) entry which is preliminary data.</text>
</comment>
<dbReference type="PANTHER" id="PTHR23417">
    <property type="entry name" value="3-DEOXY-D-MANNO-OCTULOSONIC-ACID TRANSFERASE/TRNA GUANINE-N 7 - -METHYLTRANSFERASE"/>
    <property type="match status" value="1"/>
</dbReference>
<name>A0A956RQ50_UNCEI</name>
<reference evidence="8" key="1">
    <citation type="submission" date="2020-04" db="EMBL/GenBank/DDBJ databases">
        <authorList>
            <person name="Zhang T."/>
        </authorList>
    </citation>
    <scope>NUCLEOTIDE SEQUENCE</scope>
    <source>
        <strain evidence="8">HKST-UBA01</strain>
    </source>
</reference>
<dbReference type="GO" id="GO:0008176">
    <property type="term" value="F:tRNA (guanine(46)-N7)-methyltransferase activity"/>
    <property type="evidence" value="ECO:0007669"/>
    <property type="project" value="UniProtKB-UniRule"/>
</dbReference>
<keyword evidence="5 7" id="KW-0949">S-adenosyl-L-methionine</keyword>
<dbReference type="SUPFAM" id="SSF53335">
    <property type="entry name" value="S-adenosyl-L-methionine-dependent methyltransferases"/>
    <property type="match status" value="1"/>
</dbReference>
<comment type="pathway">
    <text evidence="7">tRNA modification; N(7)-methylguanine-tRNA biosynthesis.</text>
</comment>
<protein>
    <recommendedName>
        <fullName evidence="7">tRNA (guanine-N(7)-)-methyltransferase</fullName>
        <ecNumber evidence="7">2.1.1.33</ecNumber>
    </recommendedName>
    <alternativeName>
        <fullName evidence="7">tRNA (guanine(46)-N(7))-methyltransferase</fullName>
    </alternativeName>
    <alternativeName>
        <fullName evidence="7">tRNA(m7G46)-methyltransferase</fullName>
    </alternativeName>
</protein>
<evidence type="ECO:0000256" key="4">
    <source>
        <dbReference type="ARBA" id="ARBA00022679"/>
    </source>
</evidence>
<dbReference type="Pfam" id="PF02390">
    <property type="entry name" value="Methyltransf_4"/>
    <property type="match status" value="1"/>
</dbReference>
<comment type="caution">
    <text evidence="7">Lacks conserved residue(s) required for the propagation of feature annotation.</text>
</comment>
<gene>
    <name evidence="7" type="primary">trmB</name>
    <name evidence="8" type="ORF">KC729_10170</name>
</gene>
<evidence type="ECO:0000256" key="7">
    <source>
        <dbReference type="HAMAP-Rule" id="MF_01057"/>
    </source>
</evidence>
<feature type="binding site" evidence="7">
    <location>
        <position position="90"/>
    </location>
    <ligand>
        <name>S-adenosyl-L-methionine</name>
        <dbReference type="ChEBI" id="CHEBI:59789"/>
    </ligand>
</feature>
<sequence>MKLSAPMAEVPFVLQPADFRPPLRLDEIFPVPGPCELEIGCGKGLYLEQAVRLEPGKNFLGVERAEKYFRHAVRRFWDDPPPNLRLVQTDAFDLLSRWLPAGSVCAVHVYFPDPWPKVRHAKRRLFQPQLYRLAHRVLRPEGILRIGSDVEPYFGTAVREIAQSGLFERTDWPDDAPDRLATNYAVKYAEQGRRLHYAKFRRAAADGLQG</sequence>
<dbReference type="AlphaFoldDB" id="A0A956RQ50"/>
<evidence type="ECO:0000313" key="9">
    <source>
        <dbReference type="Proteomes" id="UP000697710"/>
    </source>
</evidence>